<reference evidence="2" key="1">
    <citation type="journal article" date="2019" name="Int. J. Syst. Evol. Microbiol.">
        <title>The Global Catalogue of Microorganisms (GCM) 10K type strain sequencing project: providing services to taxonomists for standard genome sequencing and annotation.</title>
        <authorList>
            <consortium name="The Broad Institute Genomics Platform"/>
            <consortium name="The Broad Institute Genome Sequencing Center for Infectious Disease"/>
            <person name="Wu L."/>
            <person name="Ma J."/>
        </authorList>
    </citation>
    <scope>NUCLEOTIDE SEQUENCE [LARGE SCALE GENOMIC DNA]</scope>
    <source>
        <strain evidence="2">CGMCC 4.1782</strain>
    </source>
</reference>
<dbReference type="Proteomes" id="UP001597374">
    <property type="component" value="Unassembled WGS sequence"/>
</dbReference>
<gene>
    <name evidence="1" type="ORF">ACFSKP_10300</name>
</gene>
<protein>
    <submittedName>
        <fullName evidence="1">PD-(D/E)XK nuclease family protein</fullName>
    </submittedName>
</protein>
<name>A0ABW5CX66_9BACT</name>
<accession>A0ABW5CX66</accession>
<proteinExistence type="predicted"/>
<keyword evidence="2" id="KW-1185">Reference proteome</keyword>
<dbReference type="EMBL" id="JBHUIM010000001">
    <property type="protein sequence ID" value="MFD2246645.1"/>
    <property type="molecule type" value="Genomic_DNA"/>
</dbReference>
<evidence type="ECO:0000313" key="2">
    <source>
        <dbReference type="Proteomes" id="UP001597374"/>
    </source>
</evidence>
<evidence type="ECO:0000313" key="1">
    <source>
        <dbReference type="EMBL" id="MFD2246645.1"/>
    </source>
</evidence>
<sequence>MSTPAELEQLIDEFSSLPKFVQQPTYLELCQYPYRRFEEICSKLLSFYLQPTNEHGLNDLFINCLTQLVQGYSSLQYRSDQLQIIVEDNADGKRIDIVIVGENFVIGIENKIDASLYNPLDIYRKKLESYKKESVVGVVLTLRKIQRKSEVDWMKANGFTNITYSDLFNSVKQNIGFYLNQSSDKYFIYLKDFMATMENMEGSNILNQPLSDFFFDNSDKIDELVHLYEEFNNRIVQIQNQHISSLQEAISDRTGHKWWVWGGFDLGCSFTINNHKIGIETHFKRAKRNPIGKYIIQITTWNIKDWNYFREKVVSLLPNCAYETSNGRAFLTFDVLINPDEDQIVDKLEEVFHIVQKVIRHELSLQS</sequence>
<dbReference type="InterPro" id="IPR029470">
    <property type="entry name" value="PDDEXK_4"/>
</dbReference>
<comment type="caution">
    <text evidence="1">The sequence shown here is derived from an EMBL/GenBank/DDBJ whole genome shotgun (WGS) entry which is preliminary data.</text>
</comment>
<dbReference type="RefSeq" id="WP_250428425.1">
    <property type="nucleotide sequence ID" value="NZ_JALPRR010000001.1"/>
</dbReference>
<organism evidence="1 2">
    <name type="scientific">Pontibacter ruber</name>
    <dbReference type="NCBI Taxonomy" id="1343895"/>
    <lineage>
        <taxon>Bacteria</taxon>
        <taxon>Pseudomonadati</taxon>
        <taxon>Bacteroidota</taxon>
        <taxon>Cytophagia</taxon>
        <taxon>Cytophagales</taxon>
        <taxon>Hymenobacteraceae</taxon>
        <taxon>Pontibacter</taxon>
    </lineage>
</organism>
<dbReference type="Pfam" id="PF14281">
    <property type="entry name" value="PDDEXK_4"/>
    <property type="match status" value="1"/>
</dbReference>